<keyword evidence="2" id="KW-1185">Reference proteome</keyword>
<evidence type="ECO:0000313" key="1">
    <source>
        <dbReference type="EnsemblPlants" id="TuG1812G0100001120.01.T01"/>
    </source>
</evidence>
<dbReference type="Proteomes" id="UP000015106">
    <property type="component" value="Chromosome 1"/>
</dbReference>
<dbReference type="Gramene" id="TuG1812G0100001120.01.T01">
    <property type="protein sequence ID" value="TuG1812G0100001120.01.T01"/>
    <property type="gene ID" value="TuG1812G0100001120.01"/>
</dbReference>
<reference evidence="1" key="2">
    <citation type="submission" date="2018-03" db="EMBL/GenBank/DDBJ databases">
        <title>The Triticum urartu genome reveals the dynamic nature of wheat genome evolution.</title>
        <authorList>
            <person name="Ling H."/>
            <person name="Ma B."/>
            <person name="Shi X."/>
            <person name="Liu H."/>
            <person name="Dong L."/>
            <person name="Sun H."/>
            <person name="Cao Y."/>
            <person name="Gao Q."/>
            <person name="Zheng S."/>
            <person name="Li Y."/>
            <person name="Yu Y."/>
            <person name="Du H."/>
            <person name="Qi M."/>
            <person name="Li Y."/>
            <person name="Yu H."/>
            <person name="Cui Y."/>
            <person name="Wang N."/>
            <person name="Chen C."/>
            <person name="Wu H."/>
            <person name="Zhao Y."/>
            <person name="Zhang J."/>
            <person name="Li Y."/>
            <person name="Zhou W."/>
            <person name="Zhang B."/>
            <person name="Hu W."/>
            <person name="Eijk M."/>
            <person name="Tang J."/>
            <person name="Witsenboer H."/>
            <person name="Zhao S."/>
            <person name="Li Z."/>
            <person name="Zhang A."/>
            <person name="Wang D."/>
            <person name="Liang C."/>
        </authorList>
    </citation>
    <scope>NUCLEOTIDE SEQUENCE [LARGE SCALE GENOMIC DNA]</scope>
    <source>
        <strain evidence="1">cv. G1812</strain>
    </source>
</reference>
<name>A0A8R7NZM8_TRIUA</name>
<reference evidence="1" key="3">
    <citation type="submission" date="2022-06" db="UniProtKB">
        <authorList>
            <consortium name="EnsemblPlants"/>
        </authorList>
    </citation>
    <scope>IDENTIFICATION</scope>
</reference>
<dbReference type="EnsemblPlants" id="TuG1812G0100001120.01.T01">
    <property type="protein sequence ID" value="TuG1812G0100001120.01.T01"/>
    <property type="gene ID" value="TuG1812G0100001120.01"/>
</dbReference>
<evidence type="ECO:0000313" key="2">
    <source>
        <dbReference type="Proteomes" id="UP000015106"/>
    </source>
</evidence>
<reference evidence="2" key="1">
    <citation type="journal article" date="2013" name="Nature">
        <title>Draft genome of the wheat A-genome progenitor Triticum urartu.</title>
        <authorList>
            <person name="Ling H.Q."/>
            <person name="Zhao S."/>
            <person name="Liu D."/>
            <person name="Wang J."/>
            <person name="Sun H."/>
            <person name="Zhang C."/>
            <person name="Fan H."/>
            <person name="Li D."/>
            <person name="Dong L."/>
            <person name="Tao Y."/>
            <person name="Gao C."/>
            <person name="Wu H."/>
            <person name="Li Y."/>
            <person name="Cui Y."/>
            <person name="Guo X."/>
            <person name="Zheng S."/>
            <person name="Wang B."/>
            <person name="Yu K."/>
            <person name="Liang Q."/>
            <person name="Yang W."/>
            <person name="Lou X."/>
            <person name="Chen J."/>
            <person name="Feng M."/>
            <person name="Jian J."/>
            <person name="Zhang X."/>
            <person name="Luo G."/>
            <person name="Jiang Y."/>
            <person name="Liu J."/>
            <person name="Wang Z."/>
            <person name="Sha Y."/>
            <person name="Zhang B."/>
            <person name="Wu H."/>
            <person name="Tang D."/>
            <person name="Shen Q."/>
            <person name="Xue P."/>
            <person name="Zou S."/>
            <person name="Wang X."/>
            <person name="Liu X."/>
            <person name="Wang F."/>
            <person name="Yang Y."/>
            <person name="An X."/>
            <person name="Dong Z."/>
            <person name="Zhang K."/>
            <person name="Zhang X."/>
            <person name="Luo M.C."/>
            <person name="Dvorak J."/>
            <person name="Tong Y."/>
            <person name="Wang J."/>
            <person name="Yang H."/>
            <person name="Li Z."/>
            <person name="Wang D."/>
            <person name="Zhang A."/>
            <person name="Wang J."/>
        </authorList>
    </citation>
    <scope>NUCLEOTIDE SEQUENCE</scope>
    <source>
        <strain evidence="2">cv. G1812</strain>
    </source>
</reference>
<protein>
    <submittedName>
        <fullName evidence="1">Uncharacterized protein</fullName>
    </submittedName>
</protein>
<organism evidence="1 2">
    <name type="scientific">Triticum urartu</name>
    <name type="common">Red wild einkorn</name>
    <name type="synonym">Crithodium urartu</name>
    <dbReference type="NCBI Taxonomy" id="4572"/>
    <lineage>
        <taxon>Eukaryota</taxon>
        <taxon>Viridiplantae</taxon>
        <taxon>Streptophyta</taxon>
        <taxon>Embryophyta</taxon>
        <taxon>Tracheophyta</taxon>
        <taxon>Spermatophyta</taxon>
        <taxon>Magnoliopsida</taxon>
        <taxon>Liliopsida</taxon>
        <taxon>Poales</taxon>
        <taxon>Poaceae</taxon>
        <taxon>BOP clade</taxon>
        <taxon>Pooideae</taxon>
        <taxon>Triticodae</taxon>
        <taxon>Triticeae</taxon>
        <taxon>Triticinae</taxon>
        <taxon>Triticum</taxon>
    </lineage>
</organism>
<dbReference type="AlphaFoldDB" id="A0A8R7NZM8"/>
<sequence length="66" mass="7390">MRARQGTQTSTVYPHKKTSKSVTLLVRTNFQEKSLWIECPANHLARLTSIRFGAGKCTSTTHSTEP</sequence>
<accession>A0A8R7NZM8</accession>
<proteinExistence type="predicted"/>